<keyword evidence="2" id="KW-0378">Hydrolase</keyword>
<comment type="caution">
    <text evidence="2">The sequence shown here is derived from an EMBL/GenBank/DDBJ whole genome shotgun (WGS) entry which is preliminary data.</text>
</comment>
<feature type="non-terminal residue" evidence="2">
    <location>
        <position position="134"/>
    </location>
</feature>
<keyword evidence="2" id="KW-0347">Helicase</keyword>
<accession>A0A8J5MYP6</accession>
<reference evidence="2" key="1">
    <citation type="journal article" date="2021" name="Sci. Adv.">
        <title>The American lobster genome reveals insights on longevity, neural, and immune adaptations.</title>
        <authorList>
            <person name="Polinski J.M."/>
            <person name="Zimin A.V."/>
            <person name="Clark K.F."/>
            <person name="Kohn A.B."/>
            <person name="Sadowski N."/>
            <person name="Timp W."/>
            <person name="Ptitsyn A."/>
            <person name="Khanna P."/>
            <person name="Romanova D.Y."/>
            <person name="Williams P."/>
            <person name="Greenwood S.J."/>
            <person name="Moroz L.L."/>
            <person name="Walt D.R."/>
            <person name="Bodnar A.G."/>
        </authorList>
    </citation>
    <scope>NUCLEOTIDE SEQUENCE</scope>
    <source>
        <strain evidence="2">GMGI-L3</strain>
    </source>
</reference>
<protein>
    <submittedName>
        <fullName evidence="2">Putative ATP-dependent RNA helicase DDX10-like 3</fullName>
    </submittedName>
</protein>
<feature type="compositionally biased region" description="Basic residues" evidence="1">
    <location>
        <begin position="1"/>
        <end position="11"/>
    </location>
</feature>
<name>A0A8J5MYP6_HOMAM</name>
<gene>
    <name evidence="2" type="primary">Ddx10-L3</name>
    <name evidence="2" type="ORF">Hamer_G021993</name>
</gene>
<feature type="region of interest" description="Disordered" evidence="1">
    <location>
        <begin position="1"/>
        <end position="104"/>
    </location>
</feature>
<evidence type="ECO:0000313" key="3">
    <source>
        <dbReference type="Proteomes" id="UP000747542"/>
    </source>
</evidence>
<dbReference type="EMBL" id="JAHLQT010017059">
    <property type="protein sequence ID" value="KAG7169370.1"/>
    <property type="molecule type" value="Genomic_DNA"/>
</dbReference>
<keyword evidence="3" id="KW-1185">Reference proteome</keyword>
<proteinExistence type="predicted"/>
<dbReference type="AlphaFoldDB" id="A0A8J5MYP6"/>
<dbReference type="GO" id="GO:0004386">
    <property type="term" value="F:helicase activity"/>
    <property type="evidence" value="ECO:0007669"/>
    <property type="project" value="UniProtKB-KW"/>
</dbReference>
<keyword evidence="2" id="KW-0067">ATP-binding</keyword>
<dbReference type="Proteomes" id="UP000747542">
    <property type="component" value="Unassembled WGS sequence"/>
</dbReference>
<evidence type="ECO:0000313" key="2">
    <source>
        <dbReference type="EMBL" id="KAG7169370.1"/>
    </source>
</evidence>
<organism evidence="2 3">
    <name type="scientific">Homarus americanus</name>
    <name type="common">American lobster</name>
    <dbReference type="NCBI Taxonomy" id="6706"/>
    <lineage>
        <taxon>Eukaryota</taxon>
        <taxon>Metazoa</taxon>
        <taxon>Ecdysozoa</taxon>
        <taxon>Arthropoda</taxon>
        <taxon>Crustacea</taxon>
        <taxon>Multicrustacea</taxon>
        <taxon>Malacostraca</taxon>
        <taxon>Eumalacostraca</taxon>
        <taxon>Eucarida</taxon>
        <taxon>Decapoda</taxon>
        <taxon>Pleocyemata</taxon>
        <taxon>Astacidea</taxon>
        <taxon>Nephropoidea</taxon>
        <taxon>Nephropidae</taxon>
        <taxon>Homarus</taxon>
    </lineage>
</organism>
<feature type="compositionally biased region" description="Acidic residues" evidence="1">
    <location>
        <begin position="15"/>
        <end position="37"/>
    </location>
</feature>
<evidence type="ECO:0000256" key="1">
    <source>
        <dbReference type="SAM" id="MobiDB-lite"/>
    </source>
</evidence>
<sequence length="134" mass="15409">IKKKKEKAKRSGNKEDEEEGEEEEKDDDQDDDSDVDDVTQNIIDELPDPDKYYSNDLEDGEEINKYDSHSSDGESSSEVSESEEEEMPKISGKRRARDRAREAKRARLEQANTLEALPMNEQEELALFLLRGKT</sequence>
<feature type="compositionally biased region" description="Basic and acidic residues" evidence="1">
    <location>
        <begin position="62"/>
        <end position="72"/>
    </location>
</feature>
<keyword evidence="2" id="KW-0547">Nucleotide-binding</keyword>